<sequence>MSIARYIKHSVDEVREVTENQKKSLNGPDGTVASKTVDSVQMIADGVLQLDGNLQAVNGEYKVNLESCMTEQVESLHATHHLKHDAGAHVLDYARSFGNTVKEGLKRTTMWSAHYFTNKKSYYPIPTNSLRFWDIPLLPPLPAVSMSNVHQDFMREWARNNGKAVRQRTVRQETTKYKSGTLPLNMYQTEEEIGEKLQFDGASEDREEGQEEIEVALDEMKYMHVEIEVDVEMSGID</sequence>
<dbReference type="AlphaFoldDB" id="A0A9W9ZWP4"/>
<dbReference type="Proteomes" id="UP001163046">
    <property type="component" value="Unassembled WGS sequence"/>
</dbReference>
<organism evidence="1 2">
    <name type="scientific">Desmophyllum pertusum</name>
    <dbReference type="NCBI Taxonomy" id="174260"/>
    <lineage>
        <taxon>Eukaryota</taxon>
        <taxon>Metazoa</taxon>
        <taxon>Cnidaria</taxon>
        <taxon>Anthozoa</taxon>
        <taxon>Hexacorallia</taxon>
        <taxon>Scleractinia</taxon>
        <taxon>Caryophylliina</taxon>
        <taxon>Caryophylliidae</taxon>
        <taxon>Desmophyllum</taxon>
    </lineage>
</organism>
<name>A0A9W9ZWP4_9CNID</name>
<comment type="caution">
    <text evidence="1">The sequence shown here is derived from an EMBL/GenBank/DDBJ whole genome shotgun (WGS) entry which is preliminary data.</text>
</comment>
<protein>
    <submittedName>
        <fullName evidence="1">Uncharacterized protein</fullName>
    </submittedName>
</protein>
<dbReference type="OrthoDB" id="5990150at2759"/>
<dbReference type="EMBL" id="MU825449">
    <property type="protein sequence ID" value="KAJ7388840.1"/>
    <property type="molecule type" value="Genomic_DNA"/>
</dbReference>
<proteinExistence type="predicted"/>
<reference evidence="1" key="1">
    <citation type="submission" date="2023-01" db="EMBL/GenBank/DDBJ databases">
        <title>Genome assembly of the deep-sea coral Lophelia pertusa.</title>
        <authorList>
            <person name="Herrera S."/>
            <person name="Cordes E."/>
        </authorList>
    </citation>
    <scope>NUCLEOTIDE SEQUENCE</scope>
    <source>
        <strain evidence="1">USNM1676648</strain>
        <tissue evidence="1">Polyp</tissue>
    </source>
</reference>
<keyword evidence="2" id="KW-1185">Reference proteome</keyword>
<accession>A0A9W9ZWP4</accession>
<evidence type="ECO:0000313" key="2">
    <source>
        <dbReference type="Proteomes" id="UP001163046"/>
    </source>
</evidence>
<evidence type="ECO:0000313" key="1">
    <source>
        <dbReference type="EMBL" id="KAJ7388840.1"/>
    </source>
</evidence>
<gene>
    <name evidence="1" type="ORF">OS493_035398</name>
</gene>